<keyword evidence="1" id="KW-1133">Transmembrane helix</keyword>
<proteinExistence type="predicted"/>
<protein>
    <submittedName>
        <fullName evidence="2">GM10165</fullName>
    </submittedName>
</protein>
<evidence type="ECO:0000256" key="1">
    <source>
        <dbReference type="SAM" id="Phobius"/>
    </source>
</evidence>
<feature type="transmembrane region" description="Helical" evidence="1">
    <location>
        <begin position="154"/>
        <end position="175"/>
    </location>
</feature>
<dbReference type="EMBL" id="CH480828">
    <property type="protein sequence ID" value="EDW45150.1"/>
    <property type="molecule type" value="Genomic_DNA"/>
</dbReference>
<keyword evidence="1" id="KW-0472">Membrane</keyword>
<dbReference type="HOGENOM" id="CLU_1442510_0_0_1"/>
<dbReference type="AlphaFoldDB" id="B4ICQ4"/>
<keyword evidence="3" id="KW-1185">Reference proteome</keyword>
<keyword evidence="1" id="KW-0812">Transmembrane</keyword>
<accession>B4ICQ4</accession>
<evidence type="ECO:0000313" key="2">
    <source>
        <dbReference type="EMBL" id="EDW45150.1"/>
    </source>
</evidence>
<gene>
    <name evidence="2" type="primary">Dsec\GM10165</name>
    <name evidence="2" type="ORF">Dsec_GM10165</name>
</gene>
<reference evidence="2 3" key="1">
    <citation type="journal article" date="2007" name="Nature">
        <title>Evolution of genes and genomes on the Drosophila phylogeny.</title>
        <authorList>
            <consortium name="Drosophila 12 Genomes Consortium"/>
            <person name="Clark A.G."/>
            <person name="Eisen M.B."/>
            <person name="Smith D.R."/>
            <person name="Bergman C.M."/>
            <person name="Oliver B."/>
            <person name="Markow T.A."/>
            <person name="Kaufman T.C."/>
            <person name="Kellis M."/>
            <person name="Gelbart W."/>
            <person name="Iyer V.N."/>
            <person name="Pollard D.A."/>
            <person name="Sackton T.B."/>
            <person name="Larracuente A.M."/>
            <person name="Singh N.D."/>
            <person name="Abad J.P."/>
            <person name="Abt D.N."/>
            <person name="Adryan B."/>
            <person name="Aguade M."/>
            <person name="Akashi H."/>
            <person name="Anderson W.W."/>
            <person name="Aquadro C.F."/>
            <person name="Ardell D.H."/>
            <person name="Arguello R."/>
            <person name="Artieri C.G."/>
            <person name="Barbash D.A."/>
            <person name="Barker D."/>
            <person name="Barsanti P."/>
            <person name="Batterham P."/>
            <person name="Batzoglou S."/>
            <person name="Begun D."/>
            <person name="Bhutkar A."/>
            <person name="Blanco E."/>
            <person name="Bosak S.A."/>
            <person name="Bradley R.K."/>
            <person name="Brand A.D."/>
            <person name="Brent M.R."/>
            <person name="Brooks A.N."/>
            <person name="Brown R.H."/>
            <person name="Butlin R.K."/>
            <person name="Caggese C."/>
            <person name="Calvi B.R."/>
            <person name="Bernardo de Carvalho A."/>
            <person name="Caspi A."/>
            <person name="Castrezana S."/>
            <person name="Celniker S.E."/>
            <person name="Chang J.L."/>
            <person name="Chapple C."/>
            <person name="Chatterji S."/>
            <person name="Chinwalla A."/>
            <person name="Civetta A."/>
            <person name="Clifton S.W."/>
            <person name="Comeron J.M."/>
            <person name="Costello J.C."/>
            <person name="Coyne J.A."/>
            <person name="Daub J."/>
            <person name="David R.G."/>
            <person name="Delcher A.L."/>
            <person name="Delehaunty K."/>
            <person name="Do C.B."/>
            <person name="Ebling H."/>
            <person name="Edwards K."/>
            <person name="Eickbush T."/>
            <person name="Evans J.D."/>
            <person name="Filipski A."/>
            <person name="Findeiss S."/>
            <person name="Freyhult E."/>
            <person name="Fulton L."/>
            <person name="Fulton R."/>
            <person name="Garcia A.C."/>
            <person name="Gardiner A."/>
            <person name="Garfield D.A."/>
            <person name="Garvin B.E."/>
            <person name="Gibson G."/>
            <person name="Gilbert D."/>
            <person name="Gnerre S."/>
            <person name="Godfrey J."/>
            <person name="Good R."/>
            <person name="Gotea V."/>
            <person name="Gravely B."/>
            <person name="Greenberg A.J."/>
            <person name="Griffiths-Jones S."/>
            <person name="Gross S."/>
            <person name="Guigo R."/>
            <person name="Gustafson E.A."/>
            <person name="Haerty W."/>
            <person name="Hahn M.W."/>
            <person name="Halligan D.L."/>
            <person name="Halpern A.L."/>
            <person name="Halter G.M."/>
            <person name="Han M.V."/>
            <person name="Heger A."/>
            <person name="Hillier L."/>
            <person name="Hinrichs A.S."/>
            <person name="Holmes I."/>
            <person name="Hoskins R.A."/>
            <person name="Hubisz M.J."/>
            <person name="Hultmark D."/>
            <person name="Huntley M.A."/>
            <person name="Jaffe D.B."/>
            <person name="Jagadeeshan S."/>
            <person name="Jeck W.R."/>
            <person name="Johnson J."/>
            <person name="Jones C.D."/>
            <person name="Jordan W.C."/>
            <person name="Karpen G.H."/>
            <person name="Kataoka E."/>
            <person name="Keightley P.D."/>
            <person name="Kheradpour P."/>
            <person name="Kirkness E.F."/>
            <person name="Koerich L.B."/>
            <person name="Kristiansen K."/>
            <person name="Kudrna D."/>
            <person name="Kulathinal R.J."/>
            <person name="Kumar S."/>
            <person name="Kwok R."/>
            <person name="Lander E."/>
            <person name="Langley C.H."/>
            <person name="Lapoint R."/>
            <person name="Lazzaro B.P."/>
            <person name="Lee S.J."/>
            <person name="Levesque L."/>
            <person name="Li R."/>
            <person name="Lin C.F."/>
            <person name="Lin M.F."/>
            <person name="Lindblad-Toh K."/>
            <person name="Llopart A."/>
            <person name="Long M."/>
            <person name="Low L."/>
            <person name="Lozovsky E."/>
            <person name="Lu J."/>
            <person name="Luo M."/>
            <person name="Machado C.A."/>
            <person name="Makalowski W."/>
            <person name="Marzo M."/>
            <person name="Matsuda M."/>
            <person name="Matzkin L."/>
            <person name="McAllister B."/>
            <person name="McBride C.S."/>
            <person name="McKernan B."/>
            <person name="McKernan K."/>
            <person name="Mendez-Lago M."/>
            <person name="Minx P."/>
            <person name="Mollenhauer M.U."/>
            <person name="Montooth K."/>
            <person name="Mount S.M."/>
            <person name="Mu X."/>
            <person name="Myers E."/>
            <person name="Negre B."/>
            <person name="Newfeld S."/>
            <person name="Nielsen R."/>
            <person name="Noor M.A."/>
            <person name="O'Grady P."/>
            <person name="Pachter L."/>
            <person name="Papaceit M."/>
            <person name="Parisi M.J."/>
            <person name="Parisi M."/>
            <person name="Parts L."/>
            <person name="Pedersen J.S."/>
            <person name="Pesole G."/>
            <person name="Phillippy A.M."/>
            <person name="Ponting C.P."/>
            <person name="Pop M."/>
            <person name="Porcelli D."/>
            <person name="Powell J.R."/>
            <person name="Prohaska S."/>
            <person name="Pruitt K."/>
            <person name="Puig M."/>
            <person name="Quesneville H."/>
            <person name="Ram K.R."/>
            <person name="Rand D."/>
            <person name="Rasmussen M.D."/>
            <person name="Reed L.K."/>
            <person name="Reenan R."/>
            <person name="Reily A."/>
            <person name="Remington K.A."/>
            <person name="Rieger T.T."/>
            <person name="Ritchie M.G."/>
            <person name="Robin C."/>
            <person name="Rogers Y.H."/>
            <person name="Rohde C."/>
            <person name="Rozas J."/>
            <person name="Rubenfield M.J."/>
            <person name="Ruiz A."/>
            <person name="Russo S."/>
            <person name="Salzberg S.L."/>
            <person name="Sanchez-Gracia A."/>
            <person name="Saranga D.J."/>
            <person name="Sato H."/>
            <person name="Schaeffer S.W."/>
            <person name="Schatz M.C."/>
            <person name="Schlenke T."/>
            <person name="Schwartz R."/>
            <person name="Segarra C."/>
            <person name="Singh R.S."/>
            <person name="Sirot L."/>
            <person name="Sirota M."/>
            <person name="Sisneros N.B."/>
            <person name="Smith C.D."/>
            <person name="Smith T.F."/>
            <person name="Spieth J."/>
            <person name="Stage D.E."/>
            <person name="Stark A."/>
            <person name="Stephan W."/>
            <person name="Strausberg R.L."/>
            <person name="Strempel S."/>
            <person name="Sturgill D."/>
            <person name="Sutton G."/>
            <person name="Sutton G.G."/>
            <person name="Tao W."/>
            <person name="Teichmann S."/>
            <person name="Tobari Y.N."/>
            <person name="Tomimura Y."/>
            <person name="Tsolas J.M."/>
            <person name="Valente V.L."/>
            <person name="Venter E."/>
            <person name="Venter J.C."/>
            <person name="Vicario S."/>
            <person name="Vieira F.G."/>
            <person name="Vilella A.J."/>
            <person name="Villasante A."/>
            <person name="Walenz B."/>
            <person name="Wang J."/>
            <person name="Wasserman M."/>
            <person name="Watts T."/>
            <person name="Wilson D."/>
            <person name="Wilson R.K."/>
            <person name="Wing R.A."/>
            <person name="Wolfner M.F."/>
            <person name="Wong A."/>
            <person name="Wong G.K."/>
            <person name="Wu C.I."/>
            <person name="Wu G."/>
            <person name="Yamamoto D."/>
            <person name="Yang H.P."/>
            <person name="Yang S.P."/>
            <person name="Yorke J.A."/>
            <person name="Yoshida K."/>
            <person name="Zdobnov E."/>
            <person name="Zhang P."/>
            <person name="Zhang Y."/>
            <person name="Zimin A.V."/>
            <person name="Baldwin J."/>
            <person name="Abdouelleil A."/>
            <person name="Abdulkadir J."/>
            <person name="Abebe A."/>
            <person name="Abera B."/>
            <person name="Abreu J."/>
            <person name="Acer S.C."/>
            <person name="Aftuck L."/>
            <person name="Alexander A."/>
            <person name="An P."/>
            <person name="Anderson E."/>
            <person name="Anderson S."/>
            <person name="Arachi H."/>
            <person name="Azer M."/>
            <person name="Bachantsang P."/>
            <person name="Barry A."/>
            <person name="Bayul T."/>
            <person name="Berlin A."/>
            <person name="Bessette D."/>
            <person name="Bloom T."/>
            <person name="Blye J."/>
            <person name="Boguslavskiy L."/>
            <person name="Bonnet C."/>
            <person name="Boukhgalter B."/>
            <person name="Bourzgui I."/>
            <person name="Brown A."/>
            <person name="Cahill P."/>
            <person name="Channer S."/>
            <person name="Cheshatsang Y."/>
            <person name="Chuda L."/>
            <person name="Citroen M."/>
            <person name="Collymore A."/>
            <person name="Cooke P."/>
            <person name="Costello M."/>
            <person name="D'Aco K."/>
            <person name="Daza R."/>
            <person name="De Haan G."/>
            <person name="DeGray S."/>
            <person name="DeMaso C."/>
            <person name="Dhargay N."/>
            <person name="Dooley K."/>
            <person name="Dooley E."/>
            <person name="Doricent M."/>
            <person name="Dorje P."/>
            <person name="Dorjee K."/>
            <person name="Dupes A."/>
            <person name="Elong R."/>
            <person name="Falk J."/>
            <person name="Farina A."/>
            <person name="Faro S."/>
            <person name="Ferguson D."/>
            <person name="Fisher S."/>
            <person name="Foley C.D."/>
            <person name="Franke A."/>
            <person name="Friedrich D."/>
            <person name="Gadbois L."/>
            <person name="Gearin G."/>
            <person name="Gearin C.R."/>
            <person name="Giannoukos G."/>
            <person name="Goode T."/>
            <person name="Graham J."/>
            <person name="Grandbois E."/>
            <person name="Grewal S."/>
            <person name="Gyaltsen K."/>
            <person name="Hafez N."/>
            <person name="Hagos B."/>
            <person name="Hall J."/>
            <person name="Henson C."/>
            <person name="Hollinger A."/>
            <person name="Honan T."/>
            <person name="Huard M.D."/>
            <person name="Hughes L."/>
            <person name="Hurhula B."/>
            <person name="Husby M.E."/>
            <person name="Kamat A."/>
            <person name="Kanga B."/>
            <person name="Kashin S."/>
            <person name="Khazanovich D."/>
            <person name="Kisner P."/>
            <person name="Lance K."/>
            <person name="Lara M."/>
            <person name="Lee W."/>
            <person name="Lennon N."/>
            <person name="Letendre F."/>
            <person name="LeVine R."/>
            <person name="Lipovsky A."/>
            <person name="Liu X."/>
            <person name="Liu J."/>
            <person name="Liu S."/>
            <person name="Lokyitsang T."/>
            <person name="Lokyitsang Y."/>
            <person name="Lubonja R."/>
            <person name="Lui A."/>
            <person name="MacDonald P."/>
            <person name="Magnisalis V."/>
            <person name="Maru K."/>
            <person name="Matthews C."/>
            <person name="McCusker W."/>
            <person name="McDonough S."/>
            <person name="Mehta T."/>
            <person name="Meldrim J."/>
            <person name="Meneus L."/>
            <person name="Mihai O."/>
            <person name="Mihalev A."/>
            <person name="Mihova T."/>
            <person name="Mittelman R."/>
            <person name="Mlenga V."/>
            <person name="Montmayeur A."/>
            <person name="Mulrain L."/>
            <person name="Navidi A."/>
            <person name="Naylor J."/>
            <person name="Negash T."/>
            <person name="Nguyen T."/>
            <person name="Nguyen N."/>
            <person name="Nicol R."/>
            <person name="Norbu C."/>
            <person name="Norbu N."/>
            <person name="Novod N."/>
            <person name="O'Neill B."/>
            <person name="Osman S."/>
            <person name="Markiewicz E."/>
            <person name="Oyono O.L."/>
            <person name="Patti C."/>
            <person name="Phunkhang P."/>
            <person name="Pierre F."/>
            <person name="Priest M."/>
            <person name="Raghuraman S."/>
            <person name="Rege F."/>
            <person name="Reyes R."/>
            <person name="Rise C."/>
            <person name="Rogov P."/>
            <person name="Ross K."/>
            <person name="Ryan E."/>
            <person name="Settipalli S."/>
            <person name="Shea T."/>
            <person name="Sherpa N."/>
            <person name="Shi L."/>
            <person name="Shih D."/>
            <person name="Sparrow T."/>
            <person name="Spaulding J."/>
            <person name="Stalker J."/>
            <person name="Stange-Thomann N."/>
            <person name="Stavropoulos S."/>
            <person name="Stone C."/>
            <person name="Strader C."/>
            <person name="Tesfaye S."/>
            <person name="Thomson T."/>
            <person name="Thoulutsang Y."/>
            <person name="Thoulutsang D."/>
            <person name="Topham K."/>
            <person name="Topping I."/>
            <person name="Tsamla T."/>
            <person name="Vassiliev H."/>
            <person name="Vo A."/>
            <person name="Wangchuk T."/>
            <person name="Wangdi T."/>
            <person name="Weiand M."/>
            <person name="Wilkinson J."/>
            <person name="Wilson A."/>
            <person name="Yadav S."/>
            <person name="Young G."/>
            <person name="Yu Q."/>
            <person name="Zembek L."/>
            <person name="Zhong D."/>
            <person name="Zimmer A."/>
            <person name="Zwirko Z."/>
            <person name="Jaffe D.B."/>
            <person name="Alvarez P."/>
            <person name="Brockman W."/>
            <person name="Butler J."/>
            <person name="Chin C."/>
            <person name="Gnerre S."/>
            <person name="Grabherr M."/>
            <person name="Kleber M."/>
            <person name="Mauceli E."/>
            <person name="MacCallum I."/>
        </authorList>
    </citation>
    <scope>NUCLEOTIDE SEQUENCE [LARGE SCALE GENOMIC DNA]</scope>
    <source>
        <strain evidence="3">Rob3c / Tucson 14021-0248.25</strain>
    </source>
</reference>
<organism evidence="3">
    <name type="scientific">Drosophila sechellia</name>
    <name type="common">Fruit fly</name>
    <dbReference type="NCBI Taxonomy" id="7238"/>
    <lineage>
        <taxon>Eukaryota</taxon>
        <taxon>Metazoa</taxon>
        <taxon>Ecdysozoa</taxon>
        <taxon>Arthropoda</taxon>
        <taxon>Hexapoda</taxon>
        <taxon>Insecta</taxon>
        <taxon>Pterygota</taxon>
        <taxon>Neoptera</taxon>
        <taxon>Endopterygota</taxon>
        <taxon>Diptera</taxon>
        <taxon>Brachycera</taxon>
        <taxon>Muscomorpha</taxon>
        <taxon>Ephydroidea</taxon>
        <taxon>Drosophilidae</taxon>
        <taxon>Drosophila</taxon>
        <taxon>Sophophora</taxon>
    </lineage>
</organism>
<dbReference type="Proteomes" id="UP000001292">
    <property type="component" value="Unassembled WGS sequence"/>
</dbReference>
<name>B4ICQ4_DROSE</name>
<evidence type="ECO:0000313" key="3">
    <source>
        <dbReference type="Proteomes" id="UP000001292"/>
    </source>
</evidence>
<sequence>MAKTAANTCECTKHPKRQTRCDDTGHGDYGYETETETGATCATDSDIWPEDYVCYGVSSSVRMPHILQNRWLNPAELRHLESEKEMVMEMKMPGCRQECQGGQTRTKKVSAKVNAGSALSAAFHHHQHHHRHQSPGWMGCSDLSSLKRQLQMPLLLLPLLLLPLLLPPPFVRLAATVPEAILHASCSC</sequence>